<protein>
    <submittedName>
        <fullName evidence="5">Acyl-CoA-binding domain-containing protein</fullName>
    </submittedName>
</protein>
<feature type="region of interest" description="Disordered" evidence="4">
    <location>
        <begin position="905"/>
        <end position="963"/>
    </location>
</feature>
<evidence type="ECO:0000256" key="4">
    <source>
        <dbReference type="SAM" id="MobiDB-lite"/>
    </source>
</evidence>
<feature type="compositionally biased region" description="Basic and acidic residues" evidence="4">
    <location>
        <begin position="905"/>
        <end position="933"/>
    </location>
</feature>
<evidence type="ECO:0000256" key="1">
    <source>
        <dbReference type="ARBA" id="ARBA00022441"/>
    </source>
</evidence>
<organism evidence="5 6">
    <name type="scientific">Chloropicon roscoffensis</name>
    <dbReference type="NCBI Taxonomy" id="1461544"/>
    <lineage>
        <taxon>Eukaryota</taxon>
        <taxon>Viridiplantae</taxon>
        <taxon>Chlorophyta</taxon>
        <taxon>Chloropicophyceae</taxon>
        <taxon>Chloropicales</taxon>
        <taxon>Chloropicaceae</taxon>
        <taxon>Chloropicon</taxon>
    </lineage>
</organism>
<evidence type="ECO:0000313" key="5">
    <source>
        <dbReference type="EMBL" id="WZN58655.1"/>
    </source>
</evidence>
<keyword evidence="2" id="KW-0677">Repeat</keyword>
<evidence type="ECO:0000256" key="3">
    <source>
        <dbReference type="SAM" id="Coils"/>
    </source>
</evidence>
<gene>
    <name evidence="5" type="ORF">HKI87_01g01790</name>
</gene>
<dbReference type="AlphaFoldDB" id="A0AAX4NYI9"/>
<dbReference type="Gene3D" id="2.120.10.80">
    <property type="entry name" value="Kelch-type beta propeller"/>
    <property type="match status" value="2"/>
</dbReference>
<dbReference type="InterPro" id="IPR015915">
    <property type="entry name" value="Kelch-typ_b-propeller"/>
</dbReference>
<dbReference type="Pfam" id="PF24681">
    <property type="entry name" value="Kelch_KLHDC2_KLHL20_DRC7"/>
    <property type="match status" value="1"/>
</dbReference>
<feature type="compositionally biased region" description="Basic and acidic residues" evidence="4">
    <location>
        <begin position="943"/>
        <end position="963"/>
    </location>
</feature>
<dbReference type="PANTHER" id="PTHR46093">
    <property type="entry name" value="ACYL-COA-BINDING DOMAIN-CONTAINING PROTEIN 5"/>
    <property type="match status" value="1"/>
</dbReference>
<keyword evidence="3" id="KW-0175">Coiled coil</keyword>
<feature type="coiled-coil region" evidence="3">
    <location>
        <begin position="1172"/>
        <end position="1221"/>
    </location>
</feature>
<sequence length="1238" mass="139167">MVGVQGVAQQRQGQGTRGPELLPARVKLEVEKNRTIVFLNSRVQELTKKLALSNEDLFRYERENLDLKHEQRELSHRLPVRYAHVKRKATHYLEELNLVRKNLSLLIPAFRFWAQHAQRKRAHRHLVSVVRSRSGQAELRRSLAAWSGVAGRSAKVRGWRGGRTRAKAFEAWADQVARGRALEDKVARFRQNQAPFFRRLRAGRVLQSWRDYAAAKRSLRARLSRAQGKRARSVVAGSLGFWRDHCRGRLCREQKWRRHLRRSLRFRALEGWSREVAIAKASRGLERRADTFRTRRLVAAAVWAWAQTAATSATLRRKVARFREGSSLRSGHAAVAAWSSEAATSSARRRLVSVARTRAGLRLAKAALRAWRRRADLEGRVRAHLASREARRAARALRLWRGEAERHRCSKTVAVERSKLGVWRSKHRAFSRWRVRVLSGTREALVRRLETFEEGLAEVVVPRALSPIKSARRAVRVEREARAEADLAAAVSAADTHQWHRFSKGYLIPRAGHSAVFVGDSGPSQATGKYLIFGGHDLQTRQNVFTIVTVSVGIGDSGELRFQTDVIFESDTSVDGPSPRSDHCMCENGEGSVLVFGGFDGTRELGDVHEIRWSAGAMPEISCEVLLPSSESPVKRSHHTVCRHRARLDGSPSFLLFGGYSKLTGGLMNDLWSFDPEGRSWRRLRATGDAPTPRRDHCACVINSSEMVVFGGFDGTRNVNDCYTLNLQTLRWSRVRFEGDLPRPRRQHTMVQVDRDNLVVCGGFDGSVVLEDIHVLNFASLRSRPAGALFEGGRCLHTCASLGGSLLLFGGVTNEGRAENDLLLLEHLGTTGTSFLSGKARDLKTRVAELEMRLEEEAAHKEEIRIHHAREKTRNNFLEGSLKASIQQQKEAAVHFRVVKDKLHRQRREEQALRQQNREARRQLDEKRKELAASRKAAASAERTLRRHLDDKSAEARRLESQVSEVERRFASHQAAGREQAASLRRVSQALEVSSGQAEALRREKEAAELEAADAKSHAAHLEDTAHGLERRVQEEMARAAELEGRLGDALAGLGRAEADAEGLRAAERSRLDVDRLRAPEEAACQASPPTSCAEVQTLTYAELRAGVESLVLEDQERRRKAGERAERDVGGEIDRLASEMYDLGVKNASLEDKLEYSEARNGKLLESVSVLEDENRRLGAALRAREEAGREQADFVRGLQEAAEAEIEKLKGEVSRLRGERYHRQLDQVASPGRINT</sequence>
<dbReference type="EMBL" id="CP151501">
    <property type="protein sequence ID" value="WZN58655.1"/>
    <property type="molecule type" value="Genomic_DNA"/>
</dbReference>
<accession>A0AAX4NYI9</accession>
<reference evidence="5 6" key="1">
    <citation type="submission" date="2024-03" db="EMBL/GenBank/DDBJ databases">
        <title>Complete genome sequence of the green alga Chloropicon roscoffensis RCC1871.</title>
        <authorList>
            <person name="Lemieux C."/>
            <person name="Pombert J.-F."/>
            <person name="Otis C."/>
            <person name="Turmel M."/>
        </authorList>
    </citation>
    <scope>NUCLEOTIDE SEQUENCE [LARGE SCALE GENOMIC DNA]</scope>
    <source>
        <strain evidence="5 6">RCC1871</strain>
    </source>
</reference>
<dbReference type="SUPFAM" id="SSF117281">
    <property type="entry name" value="Kelch motif"/>
    <property type="match status" value="1"/>
</dbReference>
<keyword evidence="1" id="KW-0880">Kelch repeat</keyword>
<dbReference type="PANTHER" id="PTHR46093:SF3">
    <property type="entry name" value="ACYL-COA-BINDING DOMAIN-CONTAINING PROTEIN 4"/>
    <property type="match status" value="1"/>
</dbReference>
<proteinExistence type="predicted"/>
<dbReference type="Proteomes" id="UP001472866">
    <property type="component" value="Chromosome 01"/>
</dbReference>
<evidence type="ECO:0000256" key="2">
    <source>
        <dbReference type="ARBA" id="ARBA00022737"/>
    </source>
</evidence>
<keyword evidence="6" id="KW-1185">Reference proteome</keyword>
<evidence type="ECO:0000313" key="6">
    <source>
        <dbReference type="Proteomes" id="UP001472866"/>
    </source>
</evidence>
<name>A0AAX4NYI9_9CHLO</name>